<dbReference type="PIRSF" id="PIRSF004749">
    <property type="entry name" value="Pep_def"/>
    <property type="match status" value="1"/>
</dbReference>
<comment type="similarity">
    <text evidence="1 6">Belongs to the polypeptide deformylase family.</text>
</comment>
<name>A0A543NLK4_9ACTN</name>
<keyword evidence="4 6" id="KW-0648">Protein biosynthesis</keyword>
<dbReference type="HAMAP" id="MF_00163">
    <property type="entry name" value="Pep_deformylase"/>
    <property type="match status" value="1"/>
</dbReference>
<keyword evidence="8" id="KW-1185">Reference proteome</keyword>
<protein>
    <recommendedName>
        <fullName evidence="6">Peptide deformylase</fullName>
        <shortName evidence="6">PDF</shortName>
        <ecNumber evidence="6">3.5.1.88</ecNumber>
    </recommendedName>
    <alternativeName>
        <fullName evidence="6">Polypeptide deformylase</fullName>
    </alternativeName>
</protein>
<evidence type="ECO:0000256" key="2">
    <source>
        <dbReference type="ARBA" id="ARBA00022723"/>
    </source>
</evidence>
<dbReference type="PANTHER" id="PTHR10458:SF2">
    <property type="entry name" value="PEPTIDE DEFORMYLASE, MITOCHONDRIAL"/>
    <property type="match status" value="1"/>
</dbReference>
<feature type="active site" evidence="6">
    <location>
        <position position="132"/>
    </location>
</feature>
<organism evidence="7 8">
    <name type="scientific">Haloactinospora alba</name>
    <dbReference type="NCBI Taxonomy" id="405555"/>
    <lineage>
        <taxon>Bacteria</taxon>
        <taxon>Bacillati</taxon>
        <taxon>Actinomycetota</taxon>
        <taxon>Actinomycetes</taxon>
        <taxon>Streptosporangiales</taxon>
        <taxon>Nocardiopsidaceae</taxon>
        <taxon>Haloactinospora</taxon>
    </lineage>
</organism>
<dbReference type="Proteomes" id="UP000317422">
    <property type="component" value="Unassembled WGS sequence"/>
</dbReference>
<keyword evidence="3 6" id="KW-0378">Hydrolase</keyword>
<dbReference type="InterPro" id="IPR036821">
    <property type="entry name" value="Peptide_deformylase_sf"/>
</dbReference>
<feature type="binding site" evidence="6">
    <location>
        <position position="135"/>
    </location>
    <ligand>
        <name>Fe cation</name>
        <dbReference type="ChEBI" id="CHEBI:24875"/>
    </ligand>
</feature>
<keyword evidence="5 6" id="KW-0408">Iron</keyword>
<evidence type="ECO:0000256" key="1">
    <source>
        <dbReference type="ARBA" id="ARBA00010759"/>
    </source>
</evidence>
<dbReference type="PANTHER" id="PTHR10458">
    <property type="entry name" value="PEPTIDE DEFORMYLASE"/>
    <property type="match status" value="1"/>
</dbReference>
<dbReference type="SUPFAM" id="SSF56420">
    <property type="entry name" value="Peptide deformylase"/>
    <property type="match status" value="1"/>
</dbReference>
<dbReference type="Gene3D" id="3.90.45.10">
    <property type="entry name" value="Peptide deformylase"/>
    <property type="match status" value="1"/>
</dbReference>
<comment type="cofactor">
    <cofactor evidence="6">
        <name>Fe(2+)</name>
        <dbReference type="ChEBI" id="CHEBI:29033"/>
    </cofactor>
    <text evidence="6">Binds 1 Fe(2+) ion.</text>
</comment>
<dbReference type="EC" id="3.5.1.88" evidence="6"/>
<evidence type="ECO:0000256" key="5">
    <source>
        <dbReference type="ARBA" id="ARBA00023004"/>
    </source>
</evidence>
<dbReference type="NCBIfam" id="TIGR00079">
    <property type="entry name" value="pept_deformyl"/>
    <property type="match status" value="1"/>
</dbReference>
<comment type="function">
    <text evidence="6">Removes the formyl group from the N-terminal Met of newly synthesized proteins. Requires at least a dipeptide for an efficient rate of reaction. N-terminal L-methionine is a prerequisite for activity but the enzyme has broad specificity at other positions.</text>
</comment>
<dbReference type="Pfam" id="PF01327">
    <property type="entry name" value="Pep_deformylase"/>
    <property type="match status" value="1"/>
</dbReference>
<dbReference type="AlphaFoldDB" id="A0A543NLK4"/>
<dbReference type="InterPro" id="IPR023635">
    <property type="entry name" value="Peptide_deformylase"/>
</dbReference>
<gene>
    <name evidence="6" type="primary">def</name>
    <name evidence="7" type="ORF">FHX37_2696</name>
</gene>
<dbReference type="GO" id="GO:0046872">
    <property type="term" value="F:metal ion binding"/>
    <property type="evidence" value="ECO:0007669"/>
    <property type="project" value="UniProtKB-KW"/>
</dbReference>
<keyword evidence="2 6" id="KW-0479">Metal-binding</keyword>
<proteinExistence type="inferred from homology"/>
<dbReference type="PRINTS" id="PR01576">
    <property type="entry name" value="PDEFORMYLASE"/>
</dbReference>
<dbReference type="RefSeq" id="WP_141924177.1">
    <property type="nucleotide sequence ID" value="NZ_VFQC01000001.1"/>
</dbReference>
<comment type="catalytic activity">
    <reaction evidence="6">
        <text>N-terminal N-formyl-L-methionyl-[peptide] + H2O = N-terminal L-methionyl-[peptide] + formate</text>
        <dbReference type="Rhea" id="RHEA:24420"/>
        <dbReference type="Rhea" id="RHEA-COMP:10639"/>
        <dbReference type="Rhea" id="RHEA-COMP:10640"/>
        <dbReference type="ChEBI" id="CHEBI:15377"/>
        <dbReference type="ChEBI" id="CHEBI:15740"/>
        <dbReference type="ChEBI" id="CHEBI:49298"/>
        <dbReference type="ChEBI" id="CHEBI:64731"/>
        <dbReference type="EC" id="3.5.1.88"/>
    </reaction>
</comment>
<dbReference type="CDD" id="cd00487">
    <property type="entry name" value="Pep_deformylase"/>
    <property type="match status" value="1"/>
</dbReference>
<feature type="binding site" evidence="6">
    <location>
        <position position="89"/>
    </location>
    <ligand>
        <name>Fe cation</name>
        <dbReference type="ChEBI" id="CHEBI:24875"/>
    </ligand>
</feature>
<dbReference type="OrthoDB" id="9804313at2"/>
<sequence>MTKRSIVHFGDPVLATPAAPVTTFGRHTEALVRDLLDTVDAPGYAGVAAPQIGVGKRAFSYNVDGEIGYILNPTVVELSEEIQEDDEGCLSVPGLWYPTRRAQYATVTGVDLRNEPVTLRGSGLMARCLQHETDHLDGTVYLDRLDRAHRREALREVRGSSWFLRETPPSSDTAKLPTAFGGMS</sequence>
<dbReference type="NCBIfam" id="NF001159">
    <property type="entry name" value="PRK00150.1-3"/>
    <property type="match status" value="1"/>
</dbReference>
<feature type="binding site" evidence="6">
    <location>
        <position position="131"/>
    </location>
    <ligand>
        <name>Fe cation</name>
        <dbReference type="ChEBI" id="CHEBI:24875"/>
    </ligand>
</feature>
<reference evidence="7 8" key="1">
    <citation type="submission" date="2019-06" db="EMBL/GenBank/DDBJ databases">
        <title>Sequencing the genomes of 1000 actinobacteria strains.</title>
        <authorList>
            <person name="Klenk H.-P."/>
        </authorList>
    </citation>
    <scope>NUCLEOTIDE SEQUENCE [LARGE SCALE GENOMIC DNA]</scope>
    <source>
        <strain evidence="7 8">DSM 45015</strain>
    </source>
</reference>
<dbReference type="GO" id="GO:0042586">
    <property type="term" value="F:peptide deformylase activity"/>
    <property type="evidence" value="ECO:0007669"/>
    <property type="project" value="UniProtKB-UniRule"/>
</dbReference>
<dbReference type="GO" id="GO:0006412">
    <property type="term" value="P:translation"/>
    <property type="evidence" value="ECO:0007669"/>
    <property type="project" value="UniProtKB-UniRule"/>
</dbReference>
<accession>A0A543NLK4</accession>
<evidence type="ECO:0000256" key="3">
    <source>
        <dbReference type="ARBA" id="ARBA00022801"/>
    </source>
</evidence>
<comment type="caution">
    <text evidence="7">The sequence shown here is derived from an EMBL/GenBank/DDBJ whole genome shotgun (WGS) entry which is preliminary data.</text>
</comment>
<evidence type="ECO:0000313" key="8">
    <source>
        <dbReference type="Proteomes" id="UP000317422"/>
    </source>
</evidence>
<evidence type="ECO:0000256" key="6">
    <source>
        <dbReference type="HAMAP-Rule" id="MF_00163"/>
    </source>
</evidence>
<evidence type="ECO:0000313" key="7">
    <source>
        <dbReference type="EMBL" id="TQN32718.1"/>
    </source>
</evidence>
<dbReference type="EMBL" id="VFQC01000001">
    <property type="protein sequence ID" value="TQN32718.1"/>
    <property type="molecule type" value="Genomic_DNA"/>
</dbReference>
<evidence type="ECO:0000256" key="4">
    <source>
        <dbReference type="ARBA" id="ARBA00022917"/>
    </source>
</evidence>